<dbReference type="AlphaFoldDB" id="A0AA36GNY2"/>
<dbReference type="Gene3D" id="3.40.50.1820">
    <property type="entry name" value="alpha/beta hydrolase"/>
    <property type="match status" value="1"/>
</dbReference>
<comment type="caution">
    <text evidence="1">The sequence shown here is derived from an EMBL/GenBank/DDBJ whole genome shotgun (WGS) entry which is preliminary data.</text>
</comment>
<proteinExistence type="predicted"/>
<dbReference type="Proteomes" id="UP001176961">
    <property type="component" value="Unassembled WGS sequence"/>
</dbReference>
<sequence length="256" mass="29148">MIDYVLGRTGEQSLYYFCHSQGCQTMFVQLSINPQFGTKIRKIFALAPAYTMTHVGGILHQWEQTYEMTQGFFNLLGDREFFDYAPTRPLAQAVCDNPVTVQTCIDILVYINGPKSDQFNCSRTGVYLSHTPAGTSAQNMRHFVQLVRNKRLMSYDRGPEQNLRCYGSICPPEYNIGNVNADIYIFYSDCDWIVSAGDIEQRLIPALPPSSIKQVWKLRGFNHGSFMWGLRATPEIYEPIAAIIKADQMNYLHNGI</sequence>
<protein>
    <submittedName>
        <fullName evidence="1">Uncharacterized protein</fullName>
    </submittedName>
</protein>
<gene>
    <name evidence="1" type="ORF">CYNAS_LOCUS7510</name>
</gene>
<dbReference type="PANTHER" id="PTHR11005">
    <property type="entry name" value="LYSOSOMAL ACID LIPASE-RELATED"/>
    <property type="match status" value="1"/>
</dbReference>
<keyword evidence="2" id="KW-1185">Reference proteome</keyword>
<evidence type="ECO:0000313" key="2">
    <source>
        <dbReference type="Proteomes" id="UP001176961"/>
    </source>
</evidence>
<dbReference type="SUPFAM" id="SSF53474">
    <property type="entry name" value="alpha/beta-Hydrolases"/>
    <property type="match status" value="1"/>
</dbReference>
<dbReference type="InterPro" id="IPR029058">
    <property type="entry name" value="AB_hydrolase_fold"/>
</dbReference>
<dbReference type="EMBL" id="CATQJL010000112">
    <property type="protein sequence ID" value="CAJ0595527.1"/>
    <property type="molecule type" value="Genomic_DNA"/>
</dbReference>
<accession>A0AA36GNY2</accession>
<reference evidence="1" key="1">
    <citation type="submission" date="2023-07" db="EMBL/GenBank/DDBJ databases">
        <authorList>
            <consortium name="CYATHOMIX"/>
        </authorList>
    </citation>
    <scope>NUCLEOTIDE SEQUENCE</scope>
    <source>
        <strain evidence="1">N/A</strain>
    </source>
</reference>
<organism evidence="1 2">
    <name type="scientific">Cylicocyclus nassatus</name>
    <name type="common">Nematode worm</name>
    <dbReference type="NCBI Taxonomy" id="53992"/>
    <lineage>
        <taxon>Eukaryota</taxon>
        <taxon>Metazoa</taxon>
        <taxon>Ecdysozoa</taxon>
        <taxon>Nematoda</taxon>
        <taxon>Chromadorea</taxon>
        <taxon>Rhabditida</taxon>
        <taxon>Rhabditina</taxon>
        <taxon>Rhabditomorpha</taxon>
        <taxon>Strongyloidea</taxon>
        <taxon>Strongylidae</taxon>
        <taxon>Cylicocyclus</taxon>
    </lineage>
</organism>
<name>A0AA36GNY2_CYLNA</name>
<evidence type="ECO:0000313" key="1">
    <source>
        <dbReference type="EMBL" id="CAJ0595527.1"/>
    </source>
</evidence>